<dbReference type="GO" id="GO:0004601">
    <property type="term" value="F:peroxidase activity"/>
    <property type="evidence" value="ECO:0007669"/>
    <property type="project" value="UniProtKB-KW"/>
</dbReference>
<gene>
    <name evidence="4" type="ORF">UFOPK3837_00937</name>
</gene>
<organism evidence="4">
    <name type="scientific">freshwater metagenome</name>
    <dbReference type="NCBI Taxonomy" id="449393"/>
    <lineage>
        <taxon>unclassified sequences</taxon>
        <taxon>metagenomes</taxon>
        <taxon>ecological metagenomes</taxon>
    </lineage>
</organism>
<dbReference type="PIRSF" id="PIRSF000303">
    <property type="entry name" value="Glutathion_perox"/>
    <property type="match status" value="1"/>
</dbReference>
<dbReference type="CDD" id="cd00340">
    <property type="entry name" value="GSH_Peroxidase"/>
    <property type="match status" value="1"/>
</dbReference>
<dbReference type="PANTHER" id="PTHR11592:SF40">
    <property type="entry name" value="THIOREDOXIN_GLUTATHIONE PEROXIDASE BTUE"/>
    <property type="match status" value="1"/>
</dbReference>
<name>A0A6J7KWM7_9ZZZZ</name>
<reference evidence="4" key="1">
    <citation type="submission" date="2020-05" db="EMBL/GenBank/DDBJ databases">
        <authorList>
            <person name="Chiriac C."/>
            <person name="Salcher M."/>
            <person name="Ghai R."/>
            <person name="Kavagutti S V."/>
        </authorList>
    </citation>
    <scope>NUCLEOTIDE SEQUENCE</scope>
</reference>
<dbReference type="SUPFAM" id="SSF52833">
    <property type="entry name" value="Thioredoxin-like"/>
    <property type="match status" value="1"/>
</dbReference>
<evidence type="ECO:0000256" key="3">
    <source>
        <dbReference type="ARBA" id="ARBA00023002"/>
    </source>
</evidence>
<dbReference type="PRINTS" id="PR01011">
    <property type="entry name" value="GLUTPROXDASE"/>
</dbReference>
<dbReference type="AlphaFoldDB" id="A0A6J7KWM7"/>
<sequence length="158" mass="17346">MNLKSIELEMLDGKKTTFGDVAGKVTLVVNVASRCGLTPQYEALEALQKKYGSRGFVVVGLPSNQFFQELSSSEDISSYCSTTWGVTFPMTSKVKVNGRSRHELYKELVKAKDASGLAGPVTWNFEKFLVLSDGTVKRFRPKTKPDSDEIVSAIEAAL</sequence>
<accession>A0A6J7KWM7</accession>
<dbReference type="Gene3D" id="3.40.30.10">
    <property type="entry name" value="Glutaredoxin"/>
    <property type="match status" value="1"/>
</dbReference>
<protein>
    <submittedName>
        <fullName evidence="4">Unannotated protein</fullName>
    </submittedName>
</protein>
<dbReference type="PROSITE" id="PS51355">
    <property type="entry name" value="GLUTATHIONE_PEROXID_3"/>
    <property type="match status" value="1"/>
</dbReference>
<dbReference type="InterPro" id="IPR000889">
    <property type="entry name" value="Glutathione_peroxidase"/>
</dbReference>
<dbReference type="Pfam" id="PF00255">
    <property type="entry name" value="GSHPx"/>
    <property type="match status" value="1"/>
</dbReference>
<evidence type="ECO:0000256" key="1">
    <source>
        <dbReference type="ARBA" id="ARBA00006926"/>
    </source>
</evidence>
<comment type="similarity">
    <text evidence="1">Belongs to the glutathione peroxidase family.</text>
</comment>
<keyword evidence="2" id="KW-0575">Peroxidase</keyword>
<evidence type="ECO:0000256" key="2">
    <source>
        <dbReference type="ARBA" id="ARBA00022559"/>
    </source>
</evidence>
<keyword evidence="3" id="KW-0560">Oxidoreductase</keyword>
<proteinExistence type="inferred from homology"/>
<dbReference type="InterPro" id="IPR036249">
    <property type="entry name" value="Thioredoxin-like_sf"/>
</dbReference>
<dbReference type="PANTHER" id="PTHR11592">
    <property type="entry name" value="GLUTATHIONE PEROXIDASE"/>
    <property type="match status" value="1"/>
</dbReference>
<dbReference type="GO" id="GO:0034599">
    <property type="term" value="P:cellular response to oxidative stress"/>
    <property type="evidence" value="ECO:0007669"/>
    <property type="project" value="TreeGrafter"/>
</dbReference>
<dbReference type="EMBL" id="CAFBNO010000050">
    <property type="protein sequence ID" value="CAB4958932.1"/>
    <property type="molecule type" value="Genomic_DNA"/>
</dbReference>
<evidence type="ECO:0000313" key="4">
    <source>
        <dbReference type="EMBL" id="CAB4958932.1"/>
    </source>
</evidence>